<evidence type="ECO:0000313" key="2">
    <source>
        <dbReference type="Proteomes" id="UP000015103"/>
    </source>
</evidence>
<dbReference type="EnsemblMetazoa" id="RPRC010920-RA">
    <property type="protein sequence ID" value="RPRC010920-PA"/>
    <property type="gene ID" value="RPRC010920"/>
</dbReference>
<sequence>NKDTSSSSTLTRCSSTLSIPSVKSEGSVKSWATDYVRGELKRWNIFCGPVVKSTKRLYIRQLKRIIKDPKIANLLKPNSDGFNEVLSSTFGPRLPDLLVKWLPLLDEMTQCSVDQPGRGSRERCFFTYILLDPLITCNLPARIHNLNQWEGWATFIKAIFYVGKGKNSRPMAHLYDAMKASGSQISEKV</sequence>
<dbReference type="GO" id="GO:0005737">
    <property type="term" value="C:cytoplasm"/>
    <property type="evidence" value="ECO:0007669"/>
    <property type="project" value="TreeGrafter"/>
</dbReference>
<dbReference type="SUPFAM" id="SSF63451">
    <property type="entry name" value="LEM domain"/>
    <property type="match status" value="1"/>
</dbReference>
<accession>T1I3Q1</accession>
<organism evidence="1 2">
    <name type="scientific">Rhodnius prolixus</name>
    <name type="common">Triatomid bug</name>
    <dbReference type="NCBI Taxonomy" id="13249"/>
    <lineage>
        <taxon>Eukaryota</taxon>
        <taxon>Metazoa</taxon>
        <taxon>Ecdysozoa</taxon>
        <taxon>Arthropoda</taxon>
        <taxon>Hexapoda</taxon>
        <taxon>Insecta</taxon>
        <taxon>Pterygota</taxon>
        <taxon>Neoptera</taxon>
        <taxon>Paraneoptera</taxon>
        <taxon>Hemiptera</taxon>
        <taxon>Heteroptera</taxon>
        <taxon>Panheteroptera</taxon>
        <taxon>Cimicomorpha</taxon>
        <taxon>Reduviidae</taxon>
        <taxon>Triatominae</taxon>
        <taxon>Rhodnius</taxon>
    </lineage>
</organism>
<keyword evidence="2" id="KW-1185">Reference proteome</keyword>
<dbReference type="GO" id="GO:0004520">
    <property type="term" value="F:DNA endonuclease activity"/>
    <property type="evidence" value="ECO:0007669"/>
    <property type="project" value="TreeGrafter"/>
</dbReference>
<dbReference type="PANTHER" id="PTHR46427">
    <property type="entry name" value="ANKYRIN REPEAT AND LEM DOMAIN-CONTAINING PROTEIN 1"/>
    <property type="match status" value="1"/>
</dbReference>
<dbReference type="GO" id="GO:0000724">
    <property type="term" value="P:double-strand break repair via homologous recombination"/>
    <property type="evidence" value="ECO:0007669"/>
    <property type="project" value="TreeGrafter"/>
</dbReference>
<dbReference type="InParanoid" id="T1I3Q1"/>
<dbReference type="PANTHER" id="PTHR46427:SF1">
    <property type="entry name" value="ANKYRIN REPEAT AND LEM DOMAIN-CONTAINING PROTEIN 1"/>
    <property type="match status" value="1"/>
</dbReference>
<evidence type="ECO:0000313" key="1">
    <source>
        <dbReference type="EnsemblMetazoa" id="RPRC010920-PA"/>
    </source>
</evidence>
<dbReference type="EMBL" id="ACPB03004596">
    <property type="status" value="NOT_ANNOTATED_CDS"/>
    <property type="molecule type" value="Genomic_DNA"/>
</dbReference>
<dbReference type="eggNOG" id="KOG4177">
    <property type="taxonomic scope" value="Eukaryota"/>
</dbReference>
<reference evidence="1" key="1">
    <citation type="submission" date="2015-05" db="UniProtKB">
        <authorList>
            <consortium name="EnsemblMetazoa"/>
        </authorList>
    </citation>
    <scope>IDENTIFICATION</scope>
</reference>
<dbReference type="GO" id="GO:0000712">
    <property type="term" value="P:resolution of meiotic recombination intermediates"/>
    <property type="evidence" value="ECO:0007669"/>
    <property type="project" value="TreeGrafter"/>
</dbReference>
<dbReference type="InterPro" id="IPR003887">
    <property type="entry name" value="LEM_dom"/>
</dbReference>
<name>T1I3Q1_RHOPR</name>
<dbReference type="InterPro" id="IPR011015">
    <property type="entry name" value="LEM/LEM-like_dom_sf"/>
</dbReference>
<proteinExistence type="predicted"/>
<dbReference type="HOGENOM" id="CLU_1437871_0_0_1"/>
<dbReference type="AlphaFoldDB" id="T1I3Q1"/>
<dbReference type="VEuPathDB" id="VectorBase:RPRC010920"/>
<dbReference type="GO" id="GO:0005654">
    <property type="term" value="C:nucleoplasm"/>
    <property type="evidence" value="ECO:0007669"/>
    <property type="project" value="TreeGrafter"/>
</dbReference>
<dbReference type="Pfam" id="PF03020">
    <property type="entry name" value="LEM"/>
    <property type="match status" value="1"/>
</dbReference>
<dbReference type="STRING" id="13249.T1I3Q1"/>
<dbReference type="PROSITE" id="PS50954">
    <property type="entry name" value="LEM"/>
    <property type="match status" value="1"/>
</dbReference>
<dbReference type="Gene3D" id="1.10.720.40">
    <property type="match status" value="1"/>
</dbReference>
<dbReference type="Proteomes" id="UP000015103">
    <property type="component" value="Unassembled WGS sequence"/>
</dbReference>
<dbReference type="InterPro" id="IPR034998">
    <property type="entry name" value="ANKLE1"/>
</dbReference>
<protein>
    <submittedName>
        <fullName evidence="1">LEM domain-containing protein</fullName>
    </submittedName>
</protein>
<dbReference type="Pfam" id="PF22945">
    <property type="entry name" value="LEM-3_GIY-YIG"/>
    <property type="match status" value="1"/>
</dbReference>